<evidence type="ECO:0000259" key="9">
    <source>
        <dbReference type="PROSITE" id="PS50222"/>
    </source>
</evidence>
<dbReference type="Gene3D" id="1.10.238.10">
    <property type="entry name" value="EF-hand"/>
    <property type="match status" value="1"/>
</dbReference>
<reference evidence="10" key="1">
    <citation type="submission" date="2021-04" db="EMBL/GenBank/DDBJ databases">
        <authorList>
            <consortium name="Molecular Ecology Group"/>
        </authorList>
    </citation>
    <scope>NUCLEOTIDE SEQUENCE</scope>
</reference>
<evidence type="ECO:0000313" key="10">
    <source>
        <dbReference type="EMBL" id="CAG5136115.1"/>
    </source>
</evidence>
<keyword evidence="4 8" id="KW-0645">Protease</keyword>
<evidence type="ECO:0000256" key="4">
    <source>
        <dbReference type="ARBA" id="ARBA00022670"/>
    </source>
</evidence>
<evidence type="ECO:0000256" key="1">
    <source>
        <dbReference type="ARBA" id="ARBA00000707"/>
    </source>
</evidence>
<dbReference type="GO" id="GO:0071108">
    <property type="term" value="P:protein K48-linked deubiquitination"/>
    <property type="evidence" value="ECO:0007669"/>
    <property type="project" value="InterPro"/>
</dbReference>
<dbReference type="InterPro" id="IPR039785">
    <property type="entry name" value="MINY3/4"/>
</dbReference>
<dbReference type="OrthoDB" id="9981542at2759"/>
<evidence type="ECO:0000256" key="6">
    <source>
        <dbReference type="ARBA" id="ARBA00022801"/>
    </source>
</evidence>
<feature type="domain" description="EF-hand" evidence="9">
    <location>
        <begin position="316"/>
        <end position="351"/>
    </location>
</feature>
<evidence type="ECO:0000256" key="2">
    <source>
        <dbReference type="ARBA" id="ARBA00002107"/>
    </source>
</evidence>
<dbReference type="EC" id="3.4.19.12" evidence="8"/>
<dbReference type="Proteomes" id="UP000678393">
    <property type="component" value="Unassembled WGS sequence"/>
</dbReference>
<evidence type="ECO:0000256" key="3">
    <source>
        <dbReference type="ARBA" id="ARBA00011074"/>
    </source>
</evidence>
<sequence length="458" mass="51314">MATQGYSQMDHTMVKDVKSLLWGSSLKEDVFSRWTQGFVFSDAEPTALVQHDGGPCAVLAPVQAFIIKCALFGEGDPDIMALKAVSNERASSLLLEALKEILIQMNSSEYILVGLDRQGLQDQQTASPNRIMEAIGASSTLPSEETLLITGSRPVLKCQESFHSSLRFYKCNSQEDLHTAMSRAMPEFQSSFGVLLYLYSILLTKGIQQIKNEIEDPTEPLIDGIYGHGSQSLINLLLTSQATSNVWDNDKEISGLKLKGIQKQSTIGFLTLLEHMRYCEVGWFFKNPKFPIWLLGSETHLTVLFSTAESLVIRESPAMHAKYVFNQFDPEGNGFISSSLLEDVMRALDLVADTEYVDIMRAKLDSEELGIITRSSFLEEFFPEQQLEQPESFMIYHYNGLPHSCPEGKVSYIEGKAFLAEEVETQFITDMTPIKLCLQTKWPSIEIVWDSDVPPSLN</sequence>
<dbReference type="InterPro" id="IPR025257">
    <property type="entry name" value="MINDY-3/4_CD"/>
</dbReference>
<dbReference type="EMBL" id="CAJHNH020008492">
    <property type="protein sequence ID" value="CAG5136115.1"/>
    <property type="molecule type" value="Genomic_DNA"/>
</dbReference>
<evidence type="ECO:0000256" key="7">
    <source>
        <dbReference type="ARBA" id="ARBA00022807"/>
    </source>
</evidence>
<comment type="catalytic activity">
    <reaction evidence="1 8">
        <text>Thiol-dependent hydrolysis of ester, thioester, amide, peptide and isopeptide bonds formed by the C-terminal Gly of ubiquitin (a 76-residue protein attached to proteins as an intracellular targeting signal).</text>
        <dbReference type="EC" id="3.4.19.12"/>
    </reaction>
</comment>
<keyword evidence="6 8" id="KW-0378">Hydrolase</keyword>
<evidence type="ECO:0000256" key="8">
    <source>
        <dbReference type="RuleBase" id="RU367088"/>
    </source>
</evidence>
<dbReference type="InterPro" id="IPR011992">
    <property type="entry name" value="EF-hand-dom_pair"/>
</dbReference>
<dbReference type="PANTHER" id="PTHR12473">
    <property type="entry name" value="UBIQUITIN CARBOXYL-TERMINAL HYDROLASE MINDY-4-RELATED"/>
    <property type="match status" value="1"/>
</dbReference>
<comment type="caution">
    <text evidence="10">The sequence shown here is derived from an EMBL/GenBank/DDBJ whole genome shotgun (WGS) entry which is preliminary data.</text>
</comment>
<keyword evidence="7 8" id="KW-0788">Thiol protease</keyword>
<dbReference type="PANTHER" id="PTHR12473:SF17">
    <property type="entry name" value="UBIQUITIN CARBOXYL-TERMINAL HYDROLASE MINDY-3"/>
    <property type="match status" value="1"/>
</dbReference>
<dbReference type="SMART" id="SM01174">
    <property type="entry name" value="DUF4205"/>
    <property type="match status" value="1"/>
</dbReference>
<dbReference type="InterPro" id="IPR002048">
    <property type="entry name" value="EF_hand_dom"/>
</dbReference>
<accession>A0A8S4A7Q3</accession>
<dbReference type="SUPFAM" id="SSF47473">
    <property type="entry name" value="EF-hand"/>
    <property type="match status" value="1"/>
</dbReference>
<evidence type="ECO:0000313" key="11">
    <source>
        <dbReference type="Proteomes" id="UP000678393"/>
    </source>
</evidence>
<evidence type="ECO:0000256" key="5">
    <source>
        <dbReference type="ARBA" id="ARBA00022786"/>
    </source>
</evidence>
<dbReference type="GO" id="GO:0006508">
    <property type="term" value="P:proteolysis"/>
    <property type="evidence" value="ECO:0007669"/>
    <property type="project" value="UniProtKB-KW"/>
</dbReference>
<organism evidence="10 11">
    <name type="scientific">Candidula unifasciata</name>
    <dbReference type="NCBI Taxonomy" id="100452"/>
    <lineage>
        <taxon>Eukaryota</taxon>
        <taxon>Metazoa</taxon>
        <taxon>Spiralia</taxon>
        <taxon>Lophotrochozoa</taxon>
        <taxon>Mollusca</taxon>
        <taxon>Gastropoda</taxon>
        <taxon>Heterobranchia</taxon>
        <taxon>Euthyneura</taxon>
        <taxon>Panpulmonata</taxon>
        <taxon>Eupulmonata</taxon>
        <taxon>Stylommatophora</taxon>
        <taxon>Helicina</taxon>
        <taxon>Helicoidea</taxon>
        <taxon>Geomitridae</taxon>
        <taxon>Candidula</taxon>
    </lineage>
</organism>
<dbReference type="GO" id="GO:0005509">
    <property type="term" value="F:calcium ion binding"/>
    <property type="evidence" value="ECO:0007669"/>
    <property type="project" value="InterPro"/>
</dbReference>
<dbReference type="PROSITE" id="PS50222">
    <property type="entry name" value="EF_HAND_2"/>
    <property type="match status" value="1"/>
</dbReference>
<dbReference type="GO" id="GO:0004843">
    <property type="term" value="F:cysteine-type deubiquitinase activity"/>
    <property type="evidence" value="ECO:0007669"/>
    <property type="project" value="UniProtKB-UniRule"/>
</dbReference>
<comment type="function">
    <text evidence="2 8">Hydrolase that can remove 'Lys-48'-linked conjugated ubiquitin from proteins.</text>
</comment>
<gene>
    <name evidence="10" type="ORF">CUNI_LOCUS21673</name>
</gene>
<dbReference type="Pfam" id="PF13898">
    <property type="entry name" value="MINDY-3_4_CD"/>
    <property type="match status" value="1"/>
</dbReference>
<name>A0A8S4A7Q3_9EUPU</name>
<keyword evidence="5 8" id="KW-0833">Ubl conjugation pathway</keyword>
<dbReference type="GO" id="GO:1990380">
    <property type="term" value="F:K48-linked deubiquitinase activity"/>
    <property type="evidence" value="ECO:0007669"/>
    <property type="project" value="UniProtKB-UniRule"/>
</dbReference>
<protein>
    <recommendedName>
        <fullName evidence="8">Ubiquitin carboxyl-terminal hydrolase MINDY</fullName>
        <ecNumber evidence="8">3.4.19.12</ecNumber>
    </recommendedName>
</protein>
<comment type="similarity">
    <text evidence="3 8">Belongs to the MINDY deubiquitinase family. FAM188 subfamily.</text>
</comment>
<proteinExistence type="inferred from homology"/>
<dbReference type="AlphaFoldDB" id="A0A8S4A7Q3"/>
<keyword evidence="11" id="KW-1185">Reference proteome</keyword>